<dbReference type="Proteomes" id="UP001243717">
    <property type="component" value="Unassembled WGS sequence"/>
</dbReference>
<dbReference type="RefSeq" id="WP_308986632.1">
    <property type="nucleotide sequence ID" value="NZ_JARXIC010000052.1"/>
</dbReference>
<name>A0ABU1AQN8_9BACT</name>
<accession>A0ABU1AQN8</accession>
<dbReference type="EMBL" id="JARXIC010000052">
    <property type="protein sequence ID" value="MDQ8196195.1"/>
    <property type="molecule type" value="Genomic_DNA"/>
</dbReference>
<evidence type="ECO:0000313" key="1">
    <source>
        <dbReference type="EMBL" id="MDQ8196195.1"/>
    </source>
</evidence>
<organism evidence="1 2">
    <name type="scientific">Thalassobacterium sedimentorum</name>
    <dbReference type="NCBI Taxonomy" id="3041258"/>
    <lineage>
        <taxon>Bacteria</taxon>
        <taxon>Pseudomonadati</taxon>
        <taxon>Verrucomicrobiota</taxon>
        <taxon>Opitutia</taxon>
        <taxon>Puniceicoccales</taxon>
        <taxon>Coraliomargaritaceae</taxon>
        <taxon>Thalassobacterium</taxon>
    </lineage>
</organism>
<keyword evidence="2" id="KW-1185">Reference proteome</keyword>
<proteinExistence type="predicted"/>
<reference evidence="1 2" key="1">
    <citation type="submission" date="2023-04" db="EMBL/GenBank/DDBJ databases">
        <title>A novel bacteria isolated from coastal sediment.</title>
        <authorList>
            <person name="Liu X.-J."/>
            <person name="Du Z.-J."/>
        </authorList>
    </citation>
    <scope>NUCLEOTIDE SEQUENCE [LARGE SCALE GENOMIC DNA]</scope>
    <source>
        <strain evidence="1 2">SDUM461004</strain>
    </source>
</reference>
<evidence type="ECO:0000313" key="2">
    <source>
        <dbReference type="Proteomes" id="UP001243717"/>
    </source>
</evidence>
<protein>
    <submittedName>
        <fullName evidence="1">Uncharacterized protein</fullName>
    </submittedName>
</protein>
<comment type="caution">
    <text evidence="1">The sequence shown here is derived from an EMBL/GenBank/DDBJ whole genome shotgun (WGS) entry which is preliminary data.</text>
</comment>
<gene>
    <name evidence="1" type="ORF">QEH59_17305</name>
</gene>
<sequence length="73" mass="8220">MKTQLTILPSVVGFASELAAIAGWLNRKQLDVTNYLHAENEILKEQLEKQDVKLALSNTQRRKLAKCGKKLGR</sequence>